<evidence type="ECO:0000313" key="2">
    <source>
        <dbReference type="EMBL" id="EJN93261.1"/>
    </source>
</evidence>
<dbReference type="EMBL" id="AJTZ01000006">
    <property type="protein sequence ID" value="EJN93261.1"/>
    <property type="molecule type" value="Genomic_DNA"/>
</dbReference>
<keyword evidence="1" id="KW-0472">Membrane</keyword>
<comment type="caution">
    <text evidence="2">The sequence shown here is derived from an EMBL/GenBank/DDBJ whole genome shotgun (WGS) entry which is preliminary data.</text>
</comment>
<accession>A0ABN0GSK2</accession>
<keyword evidence="1" id="KW-0812">Transmembrane</keyword>
<name>A0ABN0GSK2_STRRT</name>
<keyword evidence="3" id="KW-1185">Reference proteome</keyword>
<organism evidence="2 3">
    <name type="scientific">Streptococcus ratti FA-1 = DSM 20564</name>
    <dbReference type="NCBI Taxonomy" id="699248"/>
    <lineage>
        <taxon>Bacteria</taxon>
        <taxon>Bacillati</taxon>
        <taxon>Bacillota</taxon>
        <taxon>Bacilli</taxon>
        <taxon>Lactobacillales</taxon>
        <taxon>Streptococcaceae</taxon>
        <taxon>Streptococcus</taxon>
    </lineage>
</organism>
<gene>
    <name evidence="2" type="ORF">SRA_10238</name>
</gene>
<sequence length="81" mass="9054">MLTASQSVVGVVRQIGSVLGVSVFISMVTHNMANLSQYNHSSMIGAYISIYKIWIPCLVVFLLLSFLFPKKRRYLEGLTKS</sequence>
<dbReference type="Proteomes" id="UP000007815">
    <property type="component" value="Unassembled WGS sequence"/>
</dbReference>
<keyword evidence="1" id="KW-1133">Transmembrane helix</keyword>
<evidence type="ECO:0000313" key="3">
    <source>
        <dbReference type="Proteomes" id="UP000007815"/>
    </source>
</evidence>
<protein>
    <submittedName>
        <fullName evidence="2">MDR permease</fullName>
    </submittedName>
</protein>
<feature type="transmembrane region" description="Helical" evidence="1">
    <location>
        <begin position="44"/>
        <end position="68"/>
    </location>
</feature>
<evidence type="ECO:0000256" key="1">
    <source>
        <dbReference type="SAM" id="Phobius"/>
    </source>
</evidence>
<reference evidence="2 3" key="1">
    <citation type="submission" date="2009-12" db="EMBL/GenBank/DDBJ databases">
        <authorList>
            <person name="Lefebure T."/>
            <person name="Cornejo O.E."/>
            <person name="Pavinski Bitar P.D."/>
            <person name="Lang P."/>
            <person name="Stanhope M.J."/>
        </authorList>
    </citation>
    <scope>NUCLEOTIDE SEQUENCE [LARGE SCALE GENOMIC DNA]</scope>
    <source>
        <strain evidence="2 3">FA-1</strain>
    </source>
</reference>
<proteinExistence type="predicted"/>